<keyword evidence="3" id="KW-1133">Transmembrane helix</keyword>
<dbReference type="PANTHER" id="PTHR22550">
    <property type="entry name" value="SPORE GERMINATION PROTEIN"/>
    <property type="match status" value="1"/>
</dbReference>
<name>A0A7X0VG48_9BACL</name>
<feature type="transmembrane region" description="Helical" evidence="3">
    <location>
        <begin position="385"/>
        <end position="406"/>
    </location>
</feature>
<evidence type="ECO:0000313" key="5">
    <source>
        <dbReference type="Proteomes" id="UP000547209"/>
    </source>
</evidence>
<reference evidence="4 5" key="1">
    <citation type="submission" date="2020-08" db="EMBL/GenBank/DDBJ databases">
        <title>Cohnella phylogeny.</title>
        <authorList>
            <person name="Dunlap C."/>
        </authorList>
    </citation>
    <scope>NUCLEOTIDE SEQUENCE [LARGE SCALE GENOMIC DNA]</scope>
    <source>
        <strain evidence="4 5">DSM 28246</strain>
    </source>
</reference>
<dbReference type="Pfam" id="PF03323">
    <property type="entry name" value="GerA"/>
    <property type="match status" value="1"/>
</dbReference>
<dbReference type="Proteomes" id="UP000547209">
    <property type="component" value="Unassembled WGS sequence"/>
</dbReference>
<dbReference type="GO" id="GO:0009847">
    <property type="term" value="P:spore germination"/>
    <property type="evidence" value="ECO:0007669"/>
    <property type="project" value="InterPro"/>
</dbReference>
<organism evidence="4 5">
    <name type="scientific">Cohnella nanjingensis</name>
    <dbReference type="NCBI Taxonomy" id="1387779"/>
    <lineage>
        <taxon>Bacteria</taxon>
        <taxon>Bacillati</taxon>
        <taxon>Bacillota</taxon>
        <taxon>Bacilli</taxon>
        <taxon>Bacillales</taxon>
        <taxon>Paenibacillaceae</taxon>
        <taxon>Cohnella</taxon>
    </lineage>
</organism>
<dbReference type="RefSeq" id="WP_185143953.1">
    <property type="nucleotide sequence ID" value="NZ_JACJVP010000027.1"/>
</dbReference>
<sequence>MRSNATRQSAENPRWTKEKLKRHFDGSADVVVKICEFGEPPGSAAVMLVYEFGLCDTRQIHEAVLPELELYYERPDAREHPSERLGAMLHLTPLDIDATPEEVDEAVFQGDLLLLFVEEEALYTISLANSPRRTPAESSTEISIKGPKDCFIEDVVTNVALIRKRIRSQSLRVENFTLGRRTRTRAALLYFYDIANPDQLDHVRRKLREIDTDGVYSINQLEEWLVGSKFKIFPLIDFTGRPDYTITSLLAGRFVIVLDGNPMVLVGPAGLSLILKSPEDVHFNYSYVSFARAIRGFSLFLSIFLPAIWVALASFHQDQIPFRIMATVSMSRLGLPFSSQFEMFILLILLEIFREAGVRLPSSIGQTLTSIGGLIIGDAAIRAGLVSPSVVVVGAVTAVSGVTLVNQSLSTVVSILRLFFFIMSTFLGMYGVILGMVILVGFMSQLKSFGVAYLAPLSPLRVRDVLVAFLRVPWSFIRKRPASLNGLDDDHEGEGKP</sequence>
<proteinExistence type="inferred from homology"/>
<feature type="transmembrane region" description="Helical" evidence="3">
    <location>
        <begin position="293"/>
        <end position="312"/>
    </location>
</feature>
<accession>A0A7X0VG48</accession>
<evidence type="ECO:0000256" key="1">
    <source>
        <dbReference type="ARBA" id="ARBA00005278"/>
    </source>
</evidence>
<dbReference type="AlphaFoldDB" id="A0A7X0VG48"/>
<dbReference type="GO" id="GO:0016020">
    <property type="term" value="C:membrane"/>
    <property type="evidence" value="ECO:0007669"/>
    <property type="project" value="InterPro"/>
</dbReference>
<dbReference type="InterPro" id="IPR050768">
    <property type="entry name" value="UPF0353/GerABKA_families"/>
</dbReference>
<keyword evidence="5" id="KW-1185">Reference proteome</keyword>
<feature type="transmembrane region" description="Helical" evidence="3">
    <location>
        <begin position="418"/>
        <end position="443"/>
    </location>
</feature>
<keyword evidence="3" id="KW-0812">Transmembrane</keyword>
<comment type="similarity">
    <text evidence="1">Belongs to the GerABKA family.</text>
</comment>
<dbReference type="InterPro" id="IPR004995">
    <property type="entry name" value="Spore_Ger"/>
</dbReference>
<dbReference type="PIRSF" id="PIRSF005690">
    <property type="entry name" value="GerBA"/>
    <property type="match status" value="1"/>
</dbReference>
<evidence type="ECO:0000313" key="4">
    <source>
        <dbReference type="EMBL" id="MBB6672476.1"/>
    </source>
</evidence>
<evidence type="ECO:0000256" key="2">
    <source>
        <dbReference type="ARBA" id="ARBA00023136"/>
    </source>
</evidence>
<comment type="caution">
    <text evidence="4">The sequence shown here is derived from an EMBL/GenBank/DDBJ whole genome shotgun (WGS) entry which is preliminary data.</text>
</comment>
<gene>
    <name evidence="4" type="ORF">H7C19_17490</name>
</gene>
<evidence type="ECO:0000256" key="3">
    <source>
        <dbReference type="SAM" id="Phobius"/>
    </source>
</evidence>
<dbReference type="EMBL" id="JACJVP010000027">
    <property type="protein sequence ID" value="MBB6672476.1"/>
    <property type="molecule type" value="Genomic_DNA"/>
</dbReference>
<keyword evidence="2 3" id="KW-0472">Membrane</keyword>
<protein>
    <submittedName>
        <fullName evidence="4">Spore germination protein</fullName>
    </submittedName>
</protein>
<dbReference type="PANTHER" id="PTHR22550:SF5">
    <property type="entry name" value="LEUCINE ZIPPER PROTEIN 4"/>
    <property type="match status" value="1"/>
</dbReference>